<dbReference type="EMBL" id="JBHSGP010000008">
    <property type="protein sequence ID" value="MFC4721680.1"/>
    <property type="molecule type" value="Genomic_DNA"/>
</dbReference>
<dbReference type="PROSITE" id="PS51257">
    <property type="entry name" value="PROKAR_LIPOPROTEIN"/>
    <property type="match status" value="1"/>
</dbReference>
<sequence length="234" mass="25653">MKNLILFVTFIGSLAFLTSCSKDDSIGSGNATLKISASIANISSSGQSSSRVSSSRTMNESLNFVSGYVWVSEIEFDGSLQNGPSINRRIERFSKIDFETGIATPSLDDIIIPTGTYSYVNLGVELRDEDAQPSIIMEGTYTHSNGNVIPIRFEFNSGEVFEAESSQQVEVTEDQTVLSRIVFDPHVWFSVVPTNMLDNANLTDGTIIISETKNESIFDLVADRLDVSTESTFE</sequence>
<keyword evidence="2" id="KW-1185">Reference proteome</keyword>
<evidence type="ECO:0000313" key="1">
    <source>
        <dbReference type="EMBL" id="MFC4721680.1"/>
    </source>
</evidence>
<evidence type="ECO:0008006" key="3">
    <source>
        <dbReference type="Google" id="ProtNLM"/>
    </source>
</evidence>
<name>A0ABV9N276_9FLAO</name>
<dbReference type="RefSeq" id="WP_387961548.1">
    <property type="nucleotide sequence ID" value="NZ_JBHSGP010000008.1"/>
</dbReference>
<protein>
    <recommendedName>
        <fullName evidence="3">DUF4382 domain-containing protein</fullName>
    </recommendedName>
</protein>
<comment type="caution">
    <text evidence="1">The sequence shown here is derived from an EMBL/GenBank/DDBJ whole genome shotgun (WGS) entry which is preliminary data.</text>
</comment>
<organism evidence="1 2">
    <name type="scientific">Geojedonia litorea</name>
    <dbReference type="NCBI Taxonomy" id="1268269"/>
    <lineage>
        <taxon>Bacteria</taxon>
        <taxon>Pseudomonadati</taxon>
        <taxon>Bacteroidota</taxon>
        <taxon>Flavobacteriia</taxon>
        <taxon>Flavobacteriales</taxon>
        <taxon>Flavobacteriaceae</taxon>
        <taxon>Geojedonia</taxon>
    </lineage>
</organism>
<evidence type="ECO:0000313" key="2">
    <source>
        <dbReference type="Proteomes" id="UP001595953"/>
    </source>
</evidence>
<gene>
    <name evidence="1" type="ORF">ACFO5O_05085</name>
</gene>
<accession>A0ABV9N276</accession>
<reference evidence="2" key="1">
    <citation type="journal article" date="2019" name="Int. J. Syst. Evol. Microbiol.">
        <title>The Global Catalogue of Microorganisms (GCM) 10K type strain sequencing project: providing services to taxonomists for standard genome sequencing and annotation.</title>
        <authorList>
            <consortium name="The Broad Institute Genomics Platform"/>
            <consortium name="The Broad Institute Genome Sequencing Center for Infectious Disease"/>
            <person name="Wu L."/>
            <person name="Ma J."/>
        </authorList>
    </citation>
    <scope>NUCLEOTIDE SEQUENCE [LARGE SCALE GENOMIC DNA]</scope>
    <source>
        <strain evidence="2">CCUG 63682</strain>
    </source>
</reference>
<dbReference type="Proteomes" id="UP001595953">
    <property type="component" value="Unassembled WGS sequence"/>
</dbReference>
<proteinExistence type="predicted"/>